<keyword evidence="4" id="KW-0479">Metal-binding</keyword>
<dbReference type="GO" id="GO:0016705">
    <property type="term" value="F:oxidoreductase activity, acting on paired donors, with incorporation or reduction of molecular oxygen"/>
    <property type="evidence" value="ECO:0007669"/>
    <property type="project" value="InterPro"/>
</dbReference>
<reference evidence="10" key="1">
    <citation type="submission" date="2020-11" db="EMBL/GenBank/DDBJ databases">
        <authorList>
            <consortium name="DOE Joint Genome Institute"/>
            <person name="Ahrendt S."/>
            <person name="Riley R."/>
            <person name="Andreopoulos W."/>
            <person name="LaButti K."/>
            <person name="Pangilinan J."/>
            <person name="Ruiz-duenas F.J."/>
            <person name="Barrasa J.M."/>
            <person name="Sanchez-Garcia M."/>
            <person name="Camarero S."/>
            <person name="Miyauchi S."/>
            <person name="Serrano A."/>
            <person name="Linde D."/>
            <person name="Babiker R."/>
            <person name="Drula E."/>
            <person name="Ayuso-Fernandez I."/>
            <person name="Pacheco R."/>
            <person name="Padilla G."/>
            <person name="Ferreira P."/>
            <person name="Barriuso J."/>
            <person name="Kellner H."/>
            <person name="Castanera R."/>
            <person name="Alfaro M."/>
            <person name="Ramirez L."/>
            <person name="Pisabarro A.G."/>
            <person name="Kuo A."/>
            <person name="Tritt A."/>
            <person name="Lipzen A."/>
            <person name="He G."/>
            <person name="Yan M."/>
            <person name="Ng V."/>
            <person name="Cullen D."/>
            <person name="Martin F."/>
            <person name="Rosso M.-N."/>
            <person name="Henrissat B."/>
            <person name="Hibbett D."/>
            <person name="Martinez A.T."/>
            <person name="Grigoriev I.V."/>
        </authorList>
    </citation>
    <scope>NUCLEOTIDE SEQUENCE</scope>
    <source>
        <strain evidence="10">AH 44721</strain>
    </source>
</reference>
<accession>A0A9P5TJF9</accession>
<dbReference type="AlphaFoldDB" id="A0A9P5TJF9"/>
<evidence type="ECO:0000256" key="9">
    <source>
        <dbReference type="SAM" id="SignalP"/>
    </source>
</evidence>
<proteinExistence type="inferred from homology"/>
<dbReference type="GO" id="GO:0020037">
    <property type="term" value="F:heme binding"/>
    <property type="evidence" value="ECO:0007669"/>
    <property type="project" value="InterPro"/>
</dbReference>
<dbReference type="GO" id="GO:0004497">
    <property type="term" value="F:monooxygenase activity"/>
    <property type="evidence" value="ECO:0007669"/>
    <property type="project" value="UniProtKB-KW"/>
</dbReference>
<evidence type="ECO:0000256" key="2">
    <source>
        <dbReference type="ARBA" id="ARBA00010617"/>
    </source>
</evidence>
<evidence type="ECO:0000256" key="3">
    <source>
        <dbReference type="ARBA" id="ARBA00022617"/>
    </source>
</evidence>
<evidence type="ECO:0000256" key="1">
    <source>
        <dbReference type="ARBA" id="ARBA00001971"/>
    </source>
</evidence>
<evidence type="ECO:0000256" key="4">
    <source>
        <dbReference type="ARBA" id="ARBA00022723"/>
    </source>
</evidence>
<evidence type="ECO:0000313" key="10">
    <source>
        <dbReference type="EMBL" id="KAF8883611.1"/>
    </source>
</evidence>
<dbReference type="GO" id="GO:0005506">
    <property type="term" value="F:iron ion binding"/>
    <property type="evidence" value="ECO:0007669"/>
    <property type="project" value="InterPro"/>
</dbReference>
<keyword evidence="6" id="KW-0408">Iron</keyword>
<keyword evidence="3" id="KW-0349">Heme</keyword>
<comment type="cofactor">
    <cofactor evidence="1">
        <name>heme</name>
        <dbReference type="ChEBI" id="CHEBI:30413"/>
    </cofactor>
</comment>
<dbReference type="PANTHER" id="PTHR46300">
    <property type="entry name" value="P450, PUTATIVE (EUROFUNG)-RELATED-RELATED"/>
    <property type="match status" value="1"/>
</dbReference>
<gene>
    <name evidence="10" type="ORF">CPB84DRAFT_1750600</name>
</gene>
<dbReference type="Proteomes" id="UP000724874">
    <property type="component" value="Unassembled WGS sequence"/>
</dbReference>
<evidence type="ECO:0000256" key="8">
    <source>
        <dbReference type="SAM" id="MobiDB-lite"/>
    </source>
</evidence>
<dbReference type="Pfam" id="PF00067">
    <property type="entry name" value="p450"/>
    <property type="match status" value="2"/>
</dbReference>
<keyword evidence="11" id="KW-1185">Reference proteome</keyword>
<dbReference type="EMBL" id="JADNYJ010000114">
    <property type="protein sequence ID" value="KAF8883611.1"/>
    <property type="molecule type" value="Genomic_DNA"/>
</dbReference>
<sequence>MPTFLYVVAFLLFGWFMKKLADSSSDNRRSAPYPPGPKPKPVIGNALDFPKTNAHEVYVKWGKKYRSDFVYGSAFGNKILILNKLEDADELLEQRAKKYSSRPLIPTTELMGWDSWNFALFPYGKTWRFHRQISQQNFRSEAAVGYQPLMLKKAHEMCNRLLLDSTNFEQHNKMLSISMTMMAMYGYEVKSFDDPCIAAATESTTLSAPLLYPGATLVNVIPGLAKMPIPTWFPGAKTWKMATRVRDLGKIAERIPFEFVKESIERRDSVCQILRKEELVNPEVQRKAQAEIDRVVGHSRLPDFGDRPVLPYLEAIYRELLRFAPPLPLGVPHATTEDDFTRDTLFLKGNDADEDLYKEPSSLDQKGSLTKVSVYLSSYARENSKLTKCEEYVLVNIWPALQGQMWIIVASVLACFTIEKAKDDSGNEIEIPDDYDDLGALLHKSKFRCSFVPRSTLTKQLLTEQNDP</sequence>
<dbReference type="Gene3D" id="1.10.630.10">
    <property type="entry name" value="Cytochrome P450"/>
    <property type="match status" value="2"/>
</dbReference>
<feature type="region of interest" description="Disordered" evidence="8">
    <location>
        <begin position="24"/>
        <end position="45"/>
    </location>
</feature>
<comment type="similarity">
    <text evidence="2">Belongs to the cytochrome P450 family.</text>
</comment>
<dbReference type="InterPro" id="IPR050364">
    <property type="entry name" value="Cytochrome_P450_fung"/>
</dbReference>
<organism evidence="10 11">
    <name type="scientific">Gymnopilus junonius</name>
    <name type="common">Spectacular rustgill mushroom</name>
    <name type="synonym">Gymnopilus spectabilis subsp. junonius</name>
    <dbReference type="NCBI Taxonomy" id="109634"/>
    <lineage>
        <taxon>Eukaryota</taxon>
        <taxon>Fungi</taxon>
        <taxon>Dikarya</taxon>
        <taxon>Basidiomycota</taxon>
        <taxon>Agaricomycotina</taxon>
        <taxon>Agaricomycetes</taxon>
        <taxon>Agaricomycetidae</taxon>
        <taxon>Agaricales</taxon>
        <taxon>Agaricineae</taxon>
        <taxon>Hymenogastraceae</taxon>
        <taxon>Gymnopilus</taxon>
    </lineage>
</organism>
<feature type="chain" id="PRO_5040277590" evidence="9">
    <location>
        <begin position="22"/>
        <end position="468"/>
    </location>
</feature>
<comment type="caution">
    <text evidence="10">The sequence shown here is derived from an EMBL/GenBank/DDBJ whole genome shotgun (WGS) entry which is preliminary data.</text>
</comment>
<keyword evidence="7" id="KW-0503">Monooxygenase</keyword>
<dbReference type="OrthoDB" id="2789670at2759"/>
<protein>
    <submittedName>
        <fullName evidence="10">Cytochrome P450</fullName>
    </submittedName>
</protein>
<evidence type="ECO:0000256" key="6">
    <source>
        <dbReference type="ARBA" id="ARBA00023004"/>
    </source>
</evidence>
<evidence type="ECO:0000256" key="5">
    <source>
        <dbReference type="ARBA" id="ARBA00023002"/>
    </source>
</evidence>
<feature type="signal peptide" evidence="9">
    <location>
        <begin position="1"/>
        <end position="21"/>
    </location>
</feature>
<evidence type="ECO:0000313" key="11">
    <source>
        <dbReference type="Proteomes" id="UP000724874"/>
    </source>
</evidence>
<name>A0A9P5TJF9_GYMJU</name>
<keyword evidence="9" id="KW-0732">Signal</keyword>
<evidence type="ECO:0000256" key="7">
    <source>
        <dbReference type="ARBA" id="ARBA00023033"/>
    </source>
</evidence>
<dbReference type="SUPFAM" id="SSF48264">
    <property type="entry name" value="Cytochrome P450"/>
    <property type="match status" value="1"/>
</dbReference>
<keyword evidence="5" id="KW-0560">Oxidoreductase</keyword>
<dbReference type="InterPro" id="IPR001128">
    <property type="entry name" value="Cyt_P450"/>
</dbReference>
<dbReference type="PANTHER" id="PTHR46300:SF5">
    <property type="entry name" value="CYTOCHROME P450"/>
    <property type="match status" value="1"/>
</dbReference>
<dbReference type="InterPro" id="IPR036396">
    <property type="entry name" value="Cyt_P450_sf"/>
</dbReference>